<evidence type="ECO:0000313" key="2">
    <source>
        <dbReference type="Proteomes" id="UP000256794"/>
    </source>
</evidence>
<accession>A0AAQ0HIW9</accession>
<dbReference type="EMBL" id="QUMX01000019">
    <property type="protein sequence ID" value="REG45811.1"/>
    <property type="molecule type" value="Genomic_DNA"/>
</dbReference>
<sequence length="71" mass="7447">MRTASRHQGIPPPDATFPGLHGVNLTLATVIFGTVHDAFELGVTDVEGDALRQQLLAMCQANLQIGGHSGP</sequence>
<comment type="caution">
    <text evidence="1">The sequence shown here is derived from an EMBL/GenBank/DDBJ whole genome shotgun (WGS) entry which is preliminary data.</text>
</comment>
<organism evidence="1 2">
    <name type="scientific">Paracoccus versutus</name>
    <name type="common">Thiobacillus versutus</name>
    <dbReference type="NCBI Taxonomy" id="34007"/>
    <lineage>
        <taxon>Bacteria</taxon>
        <taxon>Pseudomonadati</taxon>
        <taxon>Pseudomonadota</taxon>
        <taxon>Alphaproteobacteria</taxon>
        <taxon>Rhodobacterales</taxon>
        <taxon>Paracoccaceae</taxon>
        <taxon>Paracoccus</taxon>
    </lineage>
</organism>
<gene>
    <name evidence="1" type="ORF">ATH84_101979</name>
</gene>
<dbReference type="Proteomes" id="UP000256794">
    <property type="component" value="Unassembled WGS sequence"/>
</dbReference>
<dbReference type="AlphaFoldDB" id="A0AAQ0HIW9"/>
<keyword evidence="2" id="KW-1185">Reference proteome</keyword>
<protein>
    <submittedName>
        <fullName evidence="1">Uncharacterized protein</fullName>
    </submittedName>
</protein>
<proteinExistence type="predicted"/>
<evidence type="ECO:0000313" key="1">
    <source>
        <dbReference type="EMBL" id="REG45811.1"/>
    </source>
</evidence>
<reference evidence="1 2" key="1">
    <citation type="submission" date="2018-08" db="EMBL/GenBank/DDBJ databases">
        <title>Genomic Encyclopedia of Archaeal and Bacterial Type Strains, Phase II (KMG-II): from individual species to whole genera.</title>
        <authorList>
            <person name="Goeker M."/>
        </authorList>
    </citation>
    <scope>NUCLEOTIDE SEQUENCE [LARGE SCALE GENOMIC DNA]</scope>
    <source>
        <strain evidence="1 2">DSM 582</strain>
    </source>
</reference>
<name>A0AAQ0HIW9_PARVE</name>